<feature type="compositionally biased region" description="Basic and acidic residues" evidence="1">
    <location>
        <begin position="36"/>
        <end position="50"/>
    </location>
</feature>
<feature type="region of interest" description="Disordered" evidence="1">
    <location>
        <begin position="31"/>
        <end position="50"/>
    </location>
</feature>
<dbReference type="InterPro" id="IPR019933">
    <property type="entry name" value="DivIVA_domain"/>
</dbReference>
<dbReference type="NCBIfam" id="TIGR03544">
    <property type="entry name" value="DivI1A_domain"/>
    <property type="match status" value="1"/>
</dbReference>
<feature type="compositionally biased region" description="Low complexity" evidence="1">
    <location>
        <begin position="98"/>
        <end position="141"/>
    </location>
</feature>
<evidence type="ECO:0000313" key="2">
    <source>
        <dbReference type="EMBL" id="NEM06485.1"/>
    </source>
</evidence>
<organism evidence="2 3">
    <name type="scientific">Geodermatophilus normandii</name>
    <dbReference type="NCBI Taxonomy" id="1137989"/>
    <lineage>
        <taxon>Bacteria</taxon>
        <taxon>Bacillati</taxon>
        <taxon>Actinomycetota</taxon>
        <taxon>Actinomycetes</taxon>
        <taxon>Geodermatophilales</taxon>
        <taxon>Geodermatophilaceae</taxon>
        <taxon>Geodermatophilus</taxon>
    </lineage>
</organism>
<comment type="caution">
    <text evidence="2">The sequence shown here is derived from an EMBL/GenBank/DDBJ whole genome shotgun (WGS) entry which is preliminary data.</text>
</comment>
<protein>
    <submittedName>
        <fullName evidence="2">DivIVA domain-containing protein</fullName>
    </submittedName>
</protein>
<dbReference type="Proteomes" id="UP000471126">
    <property type="component" value="Unassembled WGS sequence"/>
</dbReference>
<dbReference type="RefSeq" id="WP_163476619.1">
    <property type="nucleotide sequence ID" value="NZ_JAAGWE010000015.1"/>
</dbReference>
<gene>
    <name evidence="2" type="ORF">GCU54_10730</name>
</gene>
<reference evidence="2 3" key="1">
    <citation type="submission" date="2019-12" db="EMBL/GenBank/DDBJ databases">
        <title>WGS of CPCC 203550 I12A-02606.</title>
        <authorList>
            <person name="Jiang Z."/>
        </authorList>
    </citation>
    <scope>NUCLEOTIDE SEQUENCE [LARGE SCALE GENOMIC DNA]</scope>
    <source>
        <strain evidence="2 3">I12A-02606</strain>
    </source>
</reference>
<feature type="compositionally biased region" description="Basic and acidic residues" evidence="1">
    <location>
        <begin position="143"/>
        <end position="159"/>
    </location>
</feature>
<dbReference type="EMBL" id="JAAGWE010000015">
    <property type="protein sequence ID" value="NEM06485.1"/>
    <property type="molecule type" value="Genomic_DNA"/>
</dbReference>
<proteinExistence type="predicted"/>
<sequence>MLSFLVGIAAVAVVGALLFLGGSFLLGRGETQPPADLERSPVELPDERPVTGEDVRGLQVSVAVRGYRMTEVDWLLEQLALALDERDEVIAALRAERPAGAADADTDPGLTLPAPGATAPGATAPGATASVATASGVTASGEAARDEGRGVDEGARNGA</sequence>
<name>A0A6P0GGQ8_9ACTN</name>
<feature type="region of interest" description="Disordered" evidence="1">
    <location>
        <begin position="97"/>
        <end position="159"/>
    </location>
</feature>
<evidence type="ECO:0000256" key="1">
    <source>
        <dbReference type="SAM" id="MobiDB-lite"/>
    </source>
</evidence>
<accession>A0A6P0GGQ8</accession>
<evidence type="ECO:0000313" key="3">
    <source>
        <dbReference type="Proteomes" id="UP000471126"/>
    </source>
</evidence>
<dbReference type="AlphaFoldDB" id="A0A6P0GGQ8"/>